<gene>
    <name evidence="2" type="ORF">AZE42_13032</name>
</gene>
<name>A0A1J8R3Z6_9AGAM</name>
<protein>
    <recommendedName>
        <fullName evidence="4">CLASP N-terminal domain-containing protein</fullName>
    </recommendedName>
</protein>
<dbReference type="InterPro" id="IPR011989">
    <property type="entry name" value="ARM-like"/>
</dbReference>
<comment type="caution">
    <text evidence="2">The sequence shown here is derived from an EMBL/GenBank/DDBJ whole genome shotgun (WGS) entry which is preliminary data.</text>
</comment>
<feature type="non-terminal residue" evidence="2">
    <location>
        <position position="361"/>
    </location>
</feature>
<feature type="compositionally biased region" description="Polar residues" evidence="1">
    <location>
        <begin position="178"/>
        <end position="194"/>
    </location>
</feature>
<dbReference type="Proteomes" id="UP000183567">
    <property type="component" value="Unassembled WGS sequence"/>
</dbReference>
<feature type="compositionally biased region" description="Polar residues" evidence="1">
    <location>
        <begin position="126"/>
        <end position="150"/>
    </location>
</feature>
<organism evidence="2 3">
    <name type="scientific">Rhizopogon vesiculosus</name>
    <dbReference type="NCBI Taxonomy" id="180088"/>
    <lineage>
        <taxon>Eukaryota</taxon>
        <taxon>Fungi</taxon>
        <taxon>Dikarya</taxon>
        <taxon>Basidiomycota</taxon>
        <taxon>Agaricomycotina</taxon>
        <taxon>Agaricomycetes</taxon>
        <taxon>Agaricomycetidae</taxon>
        <taxon>Boletales</taxon>
        <taxon>Suillineae</taxon>
        <taxon>Rhizopogonaceae</taxon>
        <taxon>Rhizopogon</taxon>
    </lineage>
</organism>
<keyword evidence="3" id="KW-1185">Reference proteome</keyword>
<feature type="region of interest" description="Disordered" evidence="1">
    <location>
        <begin position="85"/>
        <end position="205"/>
    </location>
</feature>
<accession>A0A1J8R3Z6</accession>
<reference evidence="2 3" key="1">
    <citation type="submission" date="2016-03" db="EMBL/GenBank/DDBJ databases">
        <title>Comparative genomics of the ectomycorrhizal sister species Rhizopogon vinicolor and Rhizopogon vesiculosus (Basidiomycota: Boletales) reveals a divergence of the mating type B locus.</title>
        <authorList>
            <person name="Mujic A.B."/>
            <person name="Kuo A."/>
            <person name="Tritt A."/>
            <person name="Lipzen A."/>
            <person name="Chen C."/>
            <person name="Johnson J."/>
            <person name="Sharma A."/>
            <person name="Barry K."/>
            <person name="Grigoriev I.V."/>
            <person name="Spatafora J.W."/>
        </authorList>
    </citation>
    <scope>NUCLEOTIDE SEQUENCE [LARGE SCALE GENOMIC DNA]</scope>
    <source>
        <strain evidence="2 3">AM-OR11-056</strain>
    </source>
</reference>
<sequence length="361" mass="38746">MRLVAAEGVLAYVKSSNTPIIANDARARLVENVIRVTAEDASADVRTAGKALFEAYRARLPDCVASFIASLTPVIRKRLGAAASGLPSEREADPLNSQLSQDGTLAPVPPSTQIGKDVARPLVLAATTSVTTKTNHTRTAAATVRPSSRTGPLPMAKADHPTTRTTNSRIPKLRSRGHSTQVKVQTTSQNSRIASRSRKEAVSQRKVVLGGGPVTKGMNPVVKAPSIRSLEGRPVTEGPKPVIKAPLVRSNMETRKAVPEDRPSPPPPDHAPWYPRRQRDFFTSTPRTSFSSPLSPPEIHGVESIAHTHTPNSSKIACFEGCEVLDWSLDDVSIVEVPSVSMENPDSRKATQESIPLPPDS</sequence>
<evidence type="ECO:0000313" key="2">
    <source>
        <dbReference type="EMBL" id="OJA16482.1"/>
    </source>
</evidence>
<feature type="compositionally biased region" description="Basic and acidic residues" evidence="1">
    <location>
        <begin position="252"/>
        <end position="263"/>
    </location>
</feature>
<feature type="region of interest" description="Disordered" evidence="1">
    <location>
        <begin position="231"/>
        <end position="276"/>
    </location>
</feature>
<evidence type="ECO:0008006" key="4">
    <source>
        <dbReference type="Google" id="ProtNLM"/>
    </source>
</evidence>
<feature type="region of interest" description="Disordered" evidence="1">
    <location>
        <begin position="338"/>
        <end position="361"/>
    </location>
</feature>
<dbReference type="OrthoDB" id="46159at2759"/>
<dbReference type="EMBL" id="LVVM01002564">
    <property type="protein sequence ID" value="OJA16482.1"/>
    <property type="molecule type" value="Genomic_DNA"/>
</dbReference>
<proteinExistence type="predicted"/>
<dbReference type="Gene3D" id="1.25.10.10">
    <property type="entry name" value="Leucine-rich Repeat Variant"/>
    <property type="match status" value="1"/>
</dbReference>
<evidence type="ECO:0000256" key="1">
    <source>
        <dbReference type="SAM" id="MobiDB-lite"/>
    </source>
</evidence>
<evidence type="ECO:0000313" key="3">
    <source>
        <dbReference type="Proteomes" id="UP000183567"/>
    </source>
</evidence>
<dbReference type="AlphaFoldDB" id="A0A1J8R3Z6"/>